<dbReference type="OrthoDB" id="8247141at2"/>
<dbReference type="Gene3D" id="3.90.320.10">
    <property type="match status" value="1"/>
</dbReference>
<proteinExistence type="predicted"/>
<comment type="caution">
    <text evidence="2">The sequence shown here is derived from an EMBL/GenBank/DDBJ whole genome shotgun (WGS) entry which is preliminary data.</text>
</comment>
<evidence type="ECO:0000313" key="2">
    <source>
        <dbReference type="EMBL" id="GEO36318.1"/>
    </source>
</evidence>
<sequence>MALSEDQKEFRAGRIGSSDAVRIMGGDWTALWLEKTGKAAPPRLDFVPAVQIGIATEHLHPRFYTFRTGIGAYPADHRTYVHPRFDHIVANLDFMTWETPPRDPMEPPDTILEAKFHSGFKTDEDLATKYYWQLQHQMMVSGYAHCILSVLRPTGYSCLTVERNDSDAGLLLETIQAFWWHIENDIEPGDPLPVEAPDIEEMTVLDMSMHNRFVTVGGVLSDNHDRVQAYRAAEAELKAMMPAGARIAFVPPSDPAARGIVLSRSRDGKLSLRLGDLPRKYRNRSETWLPEPASEPAYDLLND</sequence>
<evidence type="ECO:0000259" key="1">
    <source>
        <dbReference type="Pfam" id="PF09588"/>
    </source>
</evidence>
<dbReference type="EMBL" id="BJYZ01000002">
    <property type="protein sequence ID" value="GEO36318.1"/>
    <property type="molecule type" value="Genomic_DNA"/>
</dbReference>
<dbReference type="RefSeq" id="WP_084720404.1">
    <property type="nucleotide sequence ID" value="NZ_BJYZ01000002.1"/>
</dbReference>
<dbReference type="Proteomes" id="UP000321523">
    <property type="component" value="Unassembled WGS sequence"/>
</dbReference>
<accession>A0A512DIL3</accession>
<dbReference type="SUPFAM" id="SSF52980">
    <property type="entry name" value="Restriction endonuclease-like"/>
    <property type="match status" value="1"/>
</dbReference>
<protein>
    <recommendedName>
        <fullName evidence="1">YqaJ viral recombinase domain-containing protein</fullName>
    </recommendedName>
</protein>
<dbReference type="InterPro" id="IPR011335">
    <property type="entry name" value="Restrct_endonuc-II-like"/>
</dbReference>
<keyword evidence="3" id="KW-1185">Reference proteome</keyword>
<name>A0A512DIL3_9PROT</name>
<dbReference type="AlphaFoldDB" id="A0A512DIL3"/>
<evidence type="ECO:0000313" key="3">
    <source>
        <dbReference type="Proteomes" id="UP000321523"/>
    </source>
</evidence>
<dbReference type="InterPro" id="IPR019080">
    <property type="entry name" value="YqaJ_viral_recombinase"/>
</dbReference>
<dbReference type="Pfam" id="PF09588">
    <property type="entry name" value="YqaJ"/>
    <property type="match status" value="1"/>
</dbReference>
<gene>
    <name evidence="2" type="ORF">SAE02_04660</name>
</gene>
<organism evidence="2 3">
    <name type="scientific">Skermanella aerolata</name>
    <dbReference type="NCBI Taxonomy" id="393310"/>
    <lineage>
        <taxon>Bacteria</taxon>
        <taxon>Pseudomonadati</taxon>
        <taxon>Pseudomonadota</taxon>
        <taxon>Alphaproteobacteria</taxon>
        <taxon>Rhodospirillales</taxon>
        <taxon>Azospirillaceae</taxon>
        <taxon>Skermanella</taxon>
    </lineage>
</organism>
<reference evidence="2 3" key="1">
    <citation type="submission" date="2019-07" db="EMBL/GenBank/DDBJ databases">
        <title>Whole genome shotgun sequence of Skermanella aerolata NBRC 106429.</title>
        <authorList>
            <person name="Hosoyama A."/>
            <person name="Uohara A."/>
            <person name="Ohji S."/>
            <person name="Ichikawa N."/>
        </authorList>
    </citation>
    <scope>NUCLEOTIDE SEQUENCE [LARGE SCALE GENOMIC DNA]</scope>
    <source>
        <strain evidence="2 3">NBRC 106429</strain>
    </source>
</reference>
<feature type="domain" description="YqaJ viral recombinase" evidence="1">
    <location>
        <begin position="9"/>
        <end position="143"/>
    </location>
</feature>
<dbReference type="InterPro" id="IPR011604">
    <property type="entry name" value="PDDEXK-like_dom_sf"/>
</dbReference>